<gene>
    <name evidence="2" type="ORF">TM448B01614_0004</name>
</gene>
<organism evidence="2">
    <name type="scientific">viral metagenome</name>
    <dbReference type="NCBI Taxonomy" id="1070528"/>
    <lineage>
        <taxon>unclassified sequences</taxon>
        <taxon>metagenomes</taxon>
        <taxon>organismal metagenomes</taxon>
    </lineage>
</organism>
<evidence type="ECO:0000256" key="1">
    <source>
        <dbReference type="SAM" id="Phobius"/>
    </source>
</evidence>
<feature type="transmembrane region" description="Helical" evidence="1">
    <location>
        <begin position="264"/>
        <end position="289"/>
    </location>
</feature>
<evidence type="ECO:0000313" key="2">
    <source>
        <dbReference type="EMBL" id="QJH99513.1"/>
    </source>
</evidence>
<dbReference type="AlphaFoldDB" id="A0A6M3XRZ0"/>
<dbReference type="EMBL" id="MT144794">
    <property type="protein sequence ID" value="QJH99513.1"/>
    <property type="molecule type" value="Genomic_DNA"/>
</dbReference>
<keyword evidence="1" id="KW-0812">Transmembrane</keyword>
<dbReference type="NCBIfam" id="TIGR04387">
    <property type="entry name" value="capsid_maj_N4"/>
    <property type="match status" value="1"/>
</dbReference>
<proteinExistence type="predicted"/>
<reference evidence="2" key="1">
    <citation type="submission" date="2020-03" db="EMBL/GenBank/DDBJ databases">
        <title>The deep terrestrial virosphere.</title>
        <authorList>
            <person name="Holmfeldt K."/>
            <person name="Nilsson E."/>
            <person name="Simone D."/>
            <person name="Lopez-Fernandez M."/>
            <person name="Wu X."/>
            <person name="de Brujin I."/>
            <person name="Lundin D."/>
            <person name="Andersson A."/>
            <person name="Bertilsson S."/>
            <person name="Dopson M."/>
        </authorList>
    </citation>
    <scope>NUCLEOTIDE SEQUENCE</scope>
    <source>
        <strain evidence="2">TM448B01614</strain>
    </source>
</reference>
<name>A0A6M3XRZ0_9ZZZZ</name>
<sequence>MADWTFTTANALARQSWAKRWWIVAKTESYFYGMGFIGKASNATTQNPNAIVTEFMDLKNQPGYQHTYGQIRELSNAGIQGDADMEGNEEAPSTYDDQITIDLWRNAIRTKGKLSEQYKSDEDTRLWAMELLKRWMATKIDQSLFDAAGTALTKVLYGGTATTTATIAAGDYFVLALIAKAVAYSRKATPKIIGPRLGGRQLNGVCVISPDQEYDLQQRDGEWAQAQREAMRPGLDNPIFTGASGMKNMVPIHTHERVAVSTTWGSSGAITGATALFMGVGALAIAYFLEKIWEEKTFDFGNKIGFCIGSGYGCSKTVFNGADNAIVGIRTSRTNN</sequence>
<protein>
    <submittedName>
        <fullName evidence="2">Putative major capsid protein</fullName>
    </submittedName>
</protein>
<accession>A0A6M3XRZ0</accession>
<keyword evidence="1" id="KW-0472">Membrane</keyword>
<keyword evidence="1" id="KW-1133">Transmembrane helix</keyword>
<dbReference type="Pfam" id="PF13252">
    <property type="entry name" value="Phage_capsid_3"/>
    <property type="match status" value="2"/>
</dbReference>
<dbReference type="InterPro" id="IPR025267">
    <property type="entry name" value="ORF017-like"/>
</dbReference>